<feature type="transmembrane region" description="Helical" evidence="7">
    <location>
        <begin position="313"/>
        <end position="333"/>
    </location>
</feature>
<dbReference type="BioCyc" id="AURANTIMONAS:SI859A1_02395-MONOMER"/>
<keyword evidence="4 7" id="KW-1133">Transmembrane helix</keyword>
<evidence type="ECO:0000256" key="2">
    <source>
        <dbReference type="ARBA" id="ARBA00022475"/>
    </source>
</evidence>
<sequence length="420" mass="45825">MENRSLRHAIWLPHWPPSPPRCNVATEWRFRRLSCEWTDQGAQSMASDTRNAAGRADQAGRGRGAVRPSQIPAAGWKDVAWRVLAEISDDRVMLVAAGVTYYLLLAFVPALSALVSVYGLFADPATVQEHAAMLQALIPGGGMEIINEQLTRLASQGDTTLGFTFAISLAIALWSANAGMKALFEAMNVAYDEAEKRSFVTLTLTSFVFTLGAIVAAILFIGLVIALPLALDLLGIGTDTKWLVSIASYAGIFLLVSFGIAALYHWGPSRTRAKWRWITPGTVLTVVVIVVVSMLFSWYVANFGSYNATYGSLGALIGFMTWIWISTTILIVGGEVNAEMEHQTARDTTRAPAQPLGSRGATMADTVGRASVSLEEPDLPTRREELEDFLHRRHGTAKIVAVALPTALFLTWIMRNRERA</sequence>
<dbReference type="GO" id="GO:0005886">
    <property type="term" value="C:plasma membrane"/>
    <property type="evidence" value="ECO:0007669"/>
    <property type="project" value="UniProtKB-SubCell"/>
</dbReference>
<evidence type="ECO:0000256" key="7">
    <source>
        <dbReference type="SAM" id="Phobius"/>
    </source>
</evidence>
<evidence type="ECO:0000256" key="1">
    <source>
        <dbReference type="ARBA" id="ARBA00004651"/>
    </source>
</evidence>
<keyword evidence="3 7" id="KW-0812">Transmembrane</keyword>
<keyword evidence="2" id="KW-1003">Cell membrane</keyword>
<dbReference type="PANTHER" id="PTHR30213">
    <property type="entry name" value="INNER MEMBRANE PROTEIN YHJD"/>
    <property type="match status" value="1"/>
</dbReference>
<evidence type="ECO:0000256" key="4">
    <source>
        <dbReference type="ARBA" id="ARBA00022989"/>
    </source>
</evidence>
<feature type="transmembrane region" description="Helical" evidence="7">
    <location>
        <begin position="242"/>
        <end position="265"/>
    </location>
</feature>
<reference evidence="8 9" key="1">
    <citation type="journal article" date="2008" name="Appl. Environ. Microbiol.">
        <title>Genomic insights into Mn(II) oxidation by the marine alphaproteobacterium Aurantimonas sp. strain SI85-9A1.</title>
        <authorList>
            <person name="Dick G.J."/>
            <person name="Podell S."/>
            <person name="Johnson H.A."/>
            <person name="Rivera-Espinoza Y."/>
            <person name="Bernier-Latmani R."/>
            <person name="McCarthy J.K."/>
            <person name="Torpey J.W."/>
            <person name="Clement B.G."/>
            <person name="Gaasterland T."/>
            <person name="Tebo B.M."/>
        </authorList>
    </citation>
    <scope>NUCLEOTIDE SEQUENCE [LARGE SCALE GENOMIC DNA]</scope>
    <source>
        <strain evidence="8 9">SI85-9A1</strain>
    </source>
</reference>
<dbReference type="HOGENOM" id="CLU_045539_0_1_5"/>
<protein>
    <submittedName>
        <fullName evidence="8">Putative Ribonuclease BN, possibly membrane-associated</fullName>
    </submittedName>
</protein>
<evidence type="ECO:0000256" key="5">
    <source>
        <dbReference type="ARBA" id="ARBA00023136"/>
    </source>
</evidence>
<comment type="caution">
    <text evidence="8">The sequence shown here is derived from an EMBL/GenBank/DDBJ whole genome shotgun (WGS) entry which is preliminary data.</text>
</comment>
<feature type="transmembrane region" description="Helical" evidence="7">
    <location>
        <begin position="160"/>
        <end position="178"/>
    </location>
</feature>
<keyword evidence="9" id="KW-1185">Reference proteome</keyword>
<comment type="subcellular location">
    <subcellularLocation>
        <location evidence="1">Cell membrane</location>
        <topology evidence="1">Multi-pass membrane protein</topology>
    </subcellularLocation>
</comment>
<feature type="transmembrane region" description="Helical" evidence="7">
    <location>
        <begin position="277"/>
        <end position="301"/>
    </location>
</feature>
<accession>Q1YM02</accession>
<name>Q1YM02_AURMS</name>
<gene>
    <name evidence="8" type="ORF">SI859A1_02395</name>
</gene>
<evidence type="ECO:0000256" key="3">
    <source>
        <dbReference type="ARBA" id="ARBA00022692"/>
    </source>
</evidence>
<evidence type="ECO:0000313" key="9">
    <source>
        <dbReference type="Proteomes" id="UP000000321"/>
    </source>
</evidence>
<dbReference type="InterPro" id="IPR017039">
    <property type="entry name" value="Virul_fac_BrkB"/>
</dbReference>
<dbReference type="EMBL" id="AAPJ01000001">
    <property type="protein sequence ID" value="EAS51579.1"/>
    <property type="molecule type" value="Genomic_DNA"/>
</dbReference>
<evidence type="ECO:0000313" key="8">
    <source>
        <dbReference type="EMBL" id="EAS51579.1"/>
    </source>
</evidence>
<dbReference type="NCBIfam" id="TIGR00765">
    <property type="entry name" value="yihY_not_rbn"/>
    <property type="match status" value="1"/>
</dbReference>
<evidence type="ECO:0000256" key="6">
    <source>
        <dbReference type="SAM" id="MobiDB-lite"/>
    </source>
</evidence>
<feature type="transmembrane region" description="Helical" evidence="7">
    <location>
        <begin position="101"/>
        <end position="121"/>
    </location>
</feature>
<dbReference type="PANTHER" id="PTHR30213:SF0">
    <property type="entry name" value="UPF0761 MEMBRANE PROTEIN YIHY"/>
    <property type="match status" value="1"/>
</dbReference>
<feature type="compositionally biased region" description="Low complexity" evidence="6">
    <location>
        <begin position="50"/>
        <end position="59"/>
    </location>
</feature>
<feature type="transmembrane region" description="Helical" evidence="7">
    <location>
        <begin position="199"/>
        <end position="230"/>
    </location>
</feature>
<dbReference type="Proteomes" id="UP000000321">
    <property type="component" value="Unassembled WGS sequence"/>
</dbReference>
<dbReference type="Pfam" id="PF03631">
    <property type="entry name" value="Virul_fac_BrkB"/>
    <property type="match status" value="1"/>
</dbReference>
<dbReference type="AlphaFoldDB" id="Q1YM02"/>
<organism evidence="8 9">
    <name type="scientific">Aurantimonas manganoxydans (strain ATCC BAA-1229 / DSM 21871 / SI85-9A1)</name>
    <dbReference type="NCBI Taxonomy" id="287752"/>
    <lineage>
        <taxon>Bacteria</taxon>
        <taxon>Pseudomonadati</taxon>
        <taxon>Pseudomonadota</taxon>
        <taxon>Alphaproteobacteria</taxon>
        <taxon>Hyphomicrobiales</taxon>
        <taxon>Aurantimonadaceae</taxon>
        <taxon>Aurantimonas</taxon>
    </lineage>
</organism>
<keyword evidence="5 7" id="KW-0472">Membrane</keyword>
<proteinExistence type="predicted"/>
<dbReference type="OrthoDB" id="9781030at2"/>
<feature type="region of interest" description="Disordered" evidence="6">
    <location>
        <begin position="45"/>
        <end position="68"/>
    </location>
</feature>